<dbReference type="OrthoDB" id="10628221at2759"/>
<dbReference type="EMBL" id="CAICTM010000950">
    <property type="protein sequence ID" value="CAB9518666.1"/>
    <property type="molecule type" value="Genomic_DNA"/>
</dbReference>
<reference evidence="2" key="1">
    <citation type="submission" date="2020-06" db="EMBL/GenBank/DDBJ databases">
        <authorList>
            <consortium name="Plant Systems Biology data submission"/>
        </authorList>
    </citation>
    <scope>NUCLEOTIDE SEQUENCE</scope>
    <source>
        <strain evidence="2">D6</strain>
    </source>
</reference>
<evidence type="ECO:0000313" key="2">
    <source>
        <dbReference type="EMBL" id="CAB9518666.1"/>
    </source>
</evidence>
<evidence type="ECO:0000313" key="3">
    <source>
        <dbReference type="Proteomes" id="UP001153069"/>
    </source>
</evidence>
<gene>
    <name evidence="2" type="ORF">SEMRO_952_G224130.1</name>
</gene>
<keyword evidence="3" id="KW-1185">Reference proteome</keyword>
<evidence type="ECO:0000256" key="1">
    <source>
        <dbReference type="SAM" id="Phobius"/>
    </source>
</evidence>
<dbReference type="Proteomes" id="UP001153069">
    <property type="component" value="Unassembled WGS sequence"/>
</dbReference>
<sequence>MIPNDLLVIPPALKENRSGTIVVPEDVDSLVEDMSNGGSVDGNGAETDAVEQTNAPVGAAAEQDELNPYIDAIIVFFALLGRLMRELAARVLGAFHAFIAWVFAVGRVVVLVMAVMYLLNSKKSSFASPKNDLQDFVLVQQEKGVSEVASFHDLKTDKFEEYAAAICVEGGASLEATRKALAGGLEGVPQSVQQDVVKRALAEGITAKNMWKNSNADLVDSSKAHSYMGYFSTAYDSGSDEYKTCVTVTGLTFSVAETVAGYTETEEVYKAGTKLDCTGAFFRCWEVPYFATRVVKTPHFKRSVLSLEQQKGLHSWMIHRAIESASYLVTYSDNVGRDKRLPSGDAKGWDWSPPAYVDEL</sequence>
<keyword evidence="1" id="KW-1133">Transmembrane helix</keyword>
<keyword evidence="1" id="KW-0812">Transmembrane</keyword>
<dbReference type="AlphaFoldDB" id="A0A9N8HLY0"/>
<proteinExistence type="predicted"/>
<feature type="transmembrane region" description="Helical" evidence="1">
    <location>
        <begin position="95"/>
        <end position="119"/>
    </location>
</feature>
<keyword evidence="1" id="KW-0472">Membrane</keyword>
<organism evidence="2 3">
    <name type="scientific">Seminavis robusta</name>
    <dbReference type="NCBI Taxonomy" id="568900"/>
    <lineage>
        <taxon>Eukaryota</taxon>
        <taxon>Sar</taxon>
        <taxon>Stramenopiles</taxon>
        <taxon>Ochrophyta</taxon>
        <taxon>Bacillariophyta</taxon>
        <taxon>Bacillariophyceae</taxon>
        <taxon>Bacillariophycidae</taxon>
        <taxon>Naviculales</taxon>
        <taxon>Naviculaceae</taxon>
        <taxon>Seminavis</taxon>
    </lineage>
</organism>
<protein>
    <submittedName>
        <fullName evidence="2">Uncharacterized protein</fullName>
    </submittedName>
</protein>
<comment type="caution">
    <text evidence="2">The sequence shown here is derived from an EMBL/GenBank/DDBJ whole genome shotgun (WGS) entry which is preliminary data.</text>
</comment>
<name>A0A9N8HLY0_9STRA</name>
<accession>A0A9N8HLY0</accession>